<dbReference type="InterPro" id="IPR043129">
    <property type="entry name" value="ATPase_NBD"/>
</dbReference>
<dbReference type="Proteomes" id="UP000199608">
    <property type="component" value="Unassembled WGS sequence"/>
</dbReference>
<protein>
    <submittedName>
        <fullName evidence="1">Ethanolamine utilization protein EutA</fullName>
    </submittedName>
</protein>
<dbReference type="AlphaFoldDB" id="A0A1H2E2N2"/>
<dbReference type="RefSeq" id="WP_014955957.1">
    <property type="nucleotide sequence ID" value="NZ_FNLL01000002.1"/>
</dbReference>
<accession>A0A1H2E2N2</accession>
<dbReference type="PIRSF" id="PIRSF012293">
    <property type="entry name" value="EutA"/>
    <property type="match status" value="1"/>
</dbReference>
<dbReference type="PANTHER" id="PTHR32432:SF13">
    <property type="entry name" value="ETHANOLAMINE AMMONIA-LYASE REACTIVASE EUTA"/>
    <property type="match status" value="1"/>
</dbReference>
<dbReference type="EMBL" id="FNLL01000002">
    <property type="protein sequence ID" value="SDT89386.1"/>
    <property type="molecule type" value="Genomic_DNA"/>
</dbReference>
<name>A0A1H2E2N2_9BACT</name>
<evidence type="ECO:0000313" key="1">
    <source>
        <dbReference type="EMBL" id="SDT89386.1"/>
    </source>
</evidence>
<reference evidence="2" key="1">
    <citation type="submission" date="2016-10" db="EMBL/GenBank/DDBJ databases">
        <authorList>
            <person name="Varghese N."/>
            <person name="Submissions S."/>
        </authorList>
    </citation>
    <scope>NUCLEOTIDE SEQUENCE [LARGE SCALE GENOMIC DNA]</scope>
    <source>
        <strain evidence="2">DSM 3384</strain>
    </source>
</reference>
<sequence length="480" mass="52146">MEINEIELLSVGVDVGSSTSHLAFSSLLLKRDETSPTRRFHVVDRKVVYEGEIIDTPLEDRDTIDVERLTRFFKEEYSRAGIHQDDVKTGAVIITGETAKKQNAEAIAAALSSDAGKFVAATAGPNFESLIAAMGSGAADRSKQTGKTILSCDIGGGTSNMAISCNGQVVSTSSIAVGGRLLAVDAQKKILRTSYAAKKVMTHLGVHYDVGDVIPEKWLEKITSVLAQTLVEVMNGSAVSVLAKDLMVTDDLDFSRKIDEYTFSGGVSELLYGCNGYQHNDIGSYLAAEIKTLFPKLSGPVIELENKIRATVIGAGAHTLSISGSSGFMDDQLKFPMWNVPVLRVDVEQDKLSHAHIKSEIERSLKRFDLSEGAETVAFYFKGLTHNSYQKLVMFGKAIESALANSIGKNIPIILIFRADIACGVGNVIRRETGLKTNLLTLDELDLKDGDWIDIGEPLVDKQVFPVTVKSLIFHDTRKV</sequence>
<gene>
    <name evidence="1" type="ORF">SAMN04487931_102446</name>
</gene>
<keyword evidence="2" id="KW-1185">Reference proteome</keyword>
<dbReference type="Gene3D" id="3.30.420.40">
    <property type="match status" value="1"/>
</dbReference>
<dbReference type="SUPFAM" id="SSF53067">
    <property type="entry name" value="Actin-like ATPase domain"/>
    <property type="match status" value="1"/>
</dbReference>
<dbReference type="PANTHER" id="PTHR32432">
    <property type="entry name" value="CELL DIVISION PROTEIN FTSA-RELATED"/>
    <property type="match status" value="1"/>
</dbReference>
<dbReference type="Pfam" id="PF06277">
    <property type="entry name" value="EutA"/>
    <property type="match status" value="1"/>
</dbReference>
<organism evidence="1 2">
    <name type="scientific">Desulfobacula phenolica</name>
    <dbReference type="NCBI Taxonomy" id="90732"/>
    <lineage>
        <taxon>Bacteria</taxon>
        <taxon>Pseudomonadati</taxon>
        <taxon>Thermodesulfobacteriota</taxon>
        <taxon>Desulfobacteria</taxon>
        <taxon>Desulfobacterales</taxon>
        <taxon>Desulfobacteraceae</taxon>
        <taxon>Desulfobacula</taxon>
    </lineage>
</organism>
<dbReference type="InterPro" id="IPR009377">
    <property type="entry name" value="EutA"/>
</dbReference>
<proteinExistence type="predicted"/>
<dbReference type="InterPro" id="IPR050696">
    <property type="entry name" value="FtsA/MreB"/>
</dbReference>
<evidence type="ECO:0000313" key="2">
    <source>
        <dbReference type="Proteomes" id="UP000199608"/>
    </source>
</evidence>